<organism evidence="3 4">
    <name type="scientific">Streptomonospora salina</name>
    <dbReference type="NCBI Taxonomy" id="104205"/>
    <lineage>
        <taxon>Bacteria</taxon>
        <taxon>Bacillati</taxon>
        <taxon>Actinomycetota</taxon>
        <taxon>Actinomycetes</taxon>
        <taxon>Streptosporangiales</taxon>
        <taxon>Nocardiopsidaceae</taxon>
        <taxon>Streptomonospora</taxon>
    </lineage>
</organism>
<dbReference type="Proteomes" id="UP000578077">
    <property type="component" value="Unassembled WGS sequence"/>
</dbReference>
<evidence type="ECO:0000313" key="4">
    <source>
        <dbReference type="Proteomes" id="UP000578077"/>
    </source>
</evidence>
<dbReference type="InterPro" id="IPR002397">
    <property type="entry name" value="Cyt_P450_B"/>
</dbReference>
<dbReference type="PANTHER" id="PTHR46696">
    <property type="entry name" value="P450, PUTATIVE (EUROFUNG)-RELATED"/>
    <property type="match status" value="1"/>
</dbReference>
<protein>
    <submittedName>
        <fullName evidence="3">Cytochrome P450</fullName>
    </submittedName>
</protein>
<accession>A0A841E3N4</accession>
<feature type="compositionally biased region" description="Low complexity" evidence="2">
    <location>
        <begin position="405"/>
        <end position="429"/>
    </location>
</feature>
<sequence length="449" mass="49265">MTSAPDPPPPPPLLRLDDPALDLPTALDTLPEEHFQRGLIPVELEQGVPAWLMITLDCLQRVLKDEQRYARDPRAWHDLWNGTIPATSPLQALYPPRRNALSVDGAEHTRLREAVTGALEDVALSRVPHQVSETADLIVDGFCTRGEADVVSEYASVLPLLVLCRLFGMDQSAGLRVGMAMQRLWDGQADAGHAHHQLQDLLIGHAAHRRAHPGRDITTGMITRGLDDEEIRDQLALIMAAAHDPIAHTVTNTLADLLQTSRLHMVGSTWLISETLNHGIWHHPPLETLVGRFPTVDGLELGGYRLRRGDCLVMGFGAAQRHQLRTTPPGPSNRAYPVFGMGPHGCPRLGRDIALSTAQTGVERLQQRLPDLRLSQEPAQRRASTVIAGRRALPVTFTPARPLTAPAATHQENPWNPSPAPRRASASNSTTPPPTRSVFAKLARWLRSS</sequence>
<evidence type="ECO:0000313" key="3">
    <source>
        <dbReference type="EMBL" id="MBB5998457.1"/>
    </source>
</evidence>
<evidence type="ECO:0000256" key="2">
    <source>
        <dbReference type="SAM" id="MobiDB-lite"/>
    </source>
</evidence>
<dbReference type="AlphaFoldDB" id="A0A841E3N4"/>
<dbReference type="InterPro" id="IPR036396">
    <property type="entry name" value="Cyt_P450_sf"/>
</dbReference>
<dbReference type="PRINTS" id="PR00359">
    <property type="entry name" value="BP450"/>
</dbReference>
<dbReference type="PANTHER" id="PTHR46696:SF1">
    <property type="entry name" value="CYTOCHROME P450 YJIB-RELATED"/>
    <property type="match status" value="1"/>
</dbReference>
<dbReference type="GO" id="GO:0005506">
    <property type="term" value="F:iron ion binding"/>
    <property type="evidence" value="ECO:0007669"/>
    <property type="project" value="InterPro"/>
</dbReference>
<dbReference type="GO" id="GO:0016705">
    <property type="term" value="F:oxidoreductase activity, acting on paired donors, with incorporation or reduction of molecular oxygen"/>
    <property type="evidence" value="ECO:0007669"/>
    <property type="project" value="InterPro"/>
</dbReference>
<proteinExistence type="inferred from homology"/>
<comment type="similarity">
    <text evidence="1">Belongs to the cytochrome P450 family.</text>
</comment>
<dbReference type="RefSeq" id="WP_184634693.1">
    <property type="nucleotide sequence ID" value="NZ_JACHLY010000001.1"/>
</dbReference>
<keyword evidence="4" id="KW-1185">Reference proteome</keyword>
<dbReference type="EMBL" id="JACHLY010000001">
    <property type="protein sequence ID" value="MBB5998457.1"/>
    <property type="molecule type" value="Genomic_DNA"/>
</dbReference>
<dbReference type="SUPFAM" id="SSF48264">
    <property type="entry name" value="Cytochrome P450"/>
    <property type="match status" value="1"/>
</dbReference>
<dbReference type="GO" id="GO:0020037">
    <property type="term" value="F:heme binding"/>
    <property type="evidence" value="ECO:0007669"/>
    <property type="project" value="InterPro"/>
</dbReference>
<name>A0A841E3N4_9ACTN</name>
<reference evidence="3 4" key="1">
    <citation type="submission" date="2020-08" db="EMBL/GenBank/DDBJ databases">
        <title>Sequencing the genomes of 1000 actinobacteria strains.</title>
        <authorList>
            <person name="Klenk H.-P."/>
        </authorList>
    </citation>
    <scope>NUCLEOTIDE SEQUENCE [LARGE SCALE GENOMIC DNA]</scope>
    <source>
        <strain evidence="3 4">DSM 44593</strain>
    </source>
</reference>
<feature type="region of interest" description="Disordered" evidence="2">
    <location>
        <begin position="405"/>
        <end position="438"/>
    </location>
</feature>
<evidence type="ECO:0000256" key="1">
    <source>
        <dbReference type="ARBA" id="ARBA00010617"/>
    </source>
</evidence>
<dbReference type="Gene3D" id="1.10.630.10">
    <property type="entry name" value="Cytochrome P450"/>
    <property type="match status" value="1"/>
</dbReference>
<comment type="caution">
    <text evidence="3">The sequence shown here is derived from an EMBL/GenBank/DDBJ whole genome shotgun (WGS) entry which is preliminary data.</text>
</comment>
<dbReference type="GO" id="GO:0004497">
    <property type="term" value="F:monooxygenase activity"/>
    <property type="evidence" value="ECO:0007669"/>
    <property type="project" value="InterPro"/>
</dbReference>
<gene>
    <name evidence="3" type="ORF">HNR25_002208</name>
</gene>